<feature type="region of interest" description="Disordered" evidence="1">
    <location>
        <begin position="1"/>
        <end position="54"/>
    </location>
</feature>
<comment type="caution">
    <text evidence="2">The sequence shown here is derived from an EMBL/GenBank/DDBJ whole genome shotgun (WGS) entry which is preliminary data.</text>
</comment>
<accession>A0AA38NV46</accession>
<name>A0AA38NV46_9AGAR</name>
<protein>
    <submittedName>
        <fullName evidence="2">Uncharacterized protein</fullName>
    </submittedName>
</protein>
<organism evidence="2 3">
    <name type="scientific">Lentinula raphanica</name>
    <dbReference type="NCBI Taxonomy" id="153919"/>
    <lineage>
        <taxon>Eukaryota</taxon>
        <taxon>Fungi</taxon>
        <taxon>Dikarya</taxon>
        <taxon>Basidiomycota</taxon>
        <taxon>Agaricomycotina</taxon>
        <taxon>Agaricomycetes</taxon>
        <taxon>Agaricomycetidae</taxon>
        <taxon>Agaricales</taxon>
        <taxon>Marasmiineae</taxon>
        <taxon>Omphalotaceae</taxon>
        <taxon>Lentinula</taxon>
    </lineage>
</organism>
<sequence>MSGLVLTMSAVNATPKNATPKVNSPRRRSRKRPRGKPVGSRKSKRIRREDENQEEQIYVPGSWVLEQVSTGETDEVGDDKSNVEEELIRLFVVDRSGYVESPIPSVSLKTILAQRPLPQEFVIIRNSNTRFIRNLHNRADTTISEDEVSAILTEHDSSTSECTTIDLPGTRMKRSKGEVNAIVTERDSSTSECPTIDSPGTTFNRSSQPHHQWSFAALQREATGTSELASPFLSFACIRPYCALPDGEMFDEDVIENFDLKEANGDQEDSDLDWMDMELVYPGADFTESA</sequence>
<gene>
    <name evidence="2" type="ORF">F5878DRAFT_647916</name>
</gene>
<dbReference type="Proteomes" id="UP001163846">
    <property type="component" value="Unassembled WGS sequence"/>
</dbReference>
<dbReference type="AlphaFoldDB" id="A0AA38NV46"/>
<reference evidence="2" key="1">
    <citation type="submission" date="2022-08" db="EMBL/GenBank/DDBJ databases">
        <authorList>
            <consortium name="DOE Joint Genome Institute"/>
            <person name="Min B."/>
            <person name="Riley R."/>
            <person name="Sierra-Patev S."/>
            <person name="Naranjo-Ortiz M."/>
            <person name="Looney B."/>
            <person name="Konkel Z."/>
            <person name="Slot J.C."/>
            <person name="Sakamoto Y."/>
            <person name="Steenwyk J.L."/>
            <person name="Rokas A."/>
            <person name="Carro J."/>
            <person name="Camarero S."/>
            <person name="Ferreira P."/>
            <person name="Molpeceres G."/>
            <person name="Ruiz-Duenas F.J."/>
            <person name="Serrano A."/>
            <person name="Henrissat B."/>
            <person name="Drula E."/>
            <person name="Hughes K.W."/>
            <person name="Mata J.L."/>
            <person name="Ishikawa N.K."/>
            <person name="Vargas-Isla R."/>
            <person name="Ushijima S."/>
            <person name="Smith C.A."/>
            <person name="Ahrendt S."/>
            <person name="Andreopoulos W."/>
            <person name="He G."/>
            <person name="Labutti K."/>
            <person name="Lipzen A."/>
            <person name="Ng V."/>
            <person name="Sandor L."/>
            <person name="Barry K."/>
            <person name="Martinez A.T."/>
            <person name="Xiao Y."/>
            <person name="Gibbons J.G."/>
            <person name="Terashima K."/>
            <person name="Hibbett D.S."/>
            <person name="Grigoriev I.V."/>
        </authorList>
    </citation>
    <scope>NUCLEOTIDE SEQUENCE</scope>
    <source>
        <strain evidence="2">TFB9207</strain>
    </source>
</reference>
<evidence type="ECO:0000256" key="1">
    <source>
        <dbReference type="SAM" id="MobiDB-lite"/>
    </source>
</evidence>
<proteinExistence type="predicted"/>
<feature type="compositionally biased region" description="Basic residues" evidence="1">
    <location>
        <begin position="24"/>
        <end position="46"/>
    </location>
</feature>
<evidence type="ECO:0000313" key="3">
    <source>
        <dbReference type="Proteomes" id="UP001163846"/>
    </source>
</evidence>
<keyword evidence="3" id="KW-1185">Reference proteome</keyword>
<evidence type="ECO:0000313" key="2">
    <source>
        <dbReference type="EMBL" id="KAJ3831126.1"/>
    </source>
</evidence>
<dbReference type="EMBL" id="MU807776">
    <property type="protein sequence ID" value="KAJ3831126.1"/>
    <property type="molecule type" value="Genomic_DNA"/>
</dbReference>